<protein>
    <recommendedName>
        <fullName evidence="3">Small ribosomal subunit protein bS16</fullName>
    </recommendedName>
</protein>
<dbReference type="PROSITE" id="PS00732">
    <property type="entry name" value="RIBOSOMAL_S16"/>
    <property type="match status" value="1"/>
</dbReference>
<accession>A0A2J6WE07</accession>
<keyword evidence="2 3" id="KW-0687">Ribonucleoprotein</keyword>
<dbReference type="PANTHER" id="PTHR12919:SF20">
    <property type="entry name" value="SMALL RIBOSOMAL SUBUNIT PROTEIN BS16M"/>
    <property type="match status" value="1"/>
</dbReference>
<proteinExistence type="inferred from homology"/>
<comment type="caution">
    <text evidence="4">The sequence shown here is derived from an EMBL/GenBank/DDBJ whole genome shotgun (WGS) entry which is preliminary data.</text>
</comment>
<dbReference type="Pfam" id="PF00886">
    <property type="entry name" value="Ribosomal_S16"/>
    <property type="match status" value="1"/>
</dbReference>
<dbReference type="GO" id="GO:0015935">
    <property type="term" value="C:small ribosomal subunit"/>
    <property type="evidence" value="ECO:0007669"/>
    <property type="project" value="TreeGrafter"/>
</dbReference>
<dbReference type="Gene3D" id="3.30.1320.10">
    <property type="match status" value="1"/>
</dbReference>
<dbReference type="EMBL" id="PNIL01000055">
    <property type="protein sequence ID" value="PMP67139.1"/>
    <property type="molecule type" value="Genomic_DNA"/>
</dbReference>
<comment type="similarity">
    <text evidence="3">Belongs to the bacterial ribosomal protein bS16 family.</text>
</comment>
<dbReference type="GO" id="GO:0006412">
    <property type="term" value="P:translation"/>
    <property type="evidence" value="ECO:0007669"/>
    <property type="project" value="UniProtKB-UniRule"/>
</dbReference>
<dbReference type="RefSeq" id="WP_416084397.1">
    <property type="nucleotide sequence ID" value="NZ_JBNARP010000012.1"/>
</dbReference>
<gene>
    <name evidence="3 4" type="primary">rpsP</name>
    <name evidence="4" type="ORF">C0189_03655</name>
</gene>
<reference evidence="4 5" key="1">
    <citation type="submission" date="2018-01" db="EMBL/GenBank/DDBJ databases">
        <title>Metagenomic assembled genomes from two thermal pools in the Uzon Caldera, Kamchatka, Russia.</title>
        <authorList>
            <person name="Wilkins L."/>
            <person name="Ettinger C."/>
        </authorList>
    </citation>
    <scope>NUCLEOTIDE SEQUENCE [LARGE SCALE GENOMIC DNA]</scope>
    <source>
        <strain evidence="4">ZAV-07</strain>
    </source>
</reference>
<organism evidence="4 5">
    <name type="scientific">Caldisericum exile</name>
    <dbReference type="NCBI Taxonomy" id="693075"/>
    <lineage>
        <taxon>Bacteria</taxon>
        <taxon>Pseudomonadati</taxon>
        <taxon>Caldisericota/Cryosericota group</taxon>
        <taxon>Caldisericota</taxon>
        <taxon>Caldisericia</taxon>
        <taxon>Caldisericales</taxon>
        <taxon>Caldisericaceae</taxon>
        <taxon>Caldisericum</taxon>
    </lineage>
</organism>
<dbReference type="GO" id="GO:0005737">
    <property type="term" value="C:cytoplasm"/>
    <property type="evidence" value="ECO:0007669"/>
    <property type="project" value="UniProtKB-ARBA"/>
</dbReference>
<evidence type="ECO:0000256" key="2">
    <source>
        <dbReference type="ARBA" id="ARBA00023274"/>
    </source>
</evidence>
<dbReference type="SUPFAM" id="SSF54565">
    <property type="entry name" value="Ribosomal protein S16"/>
    <property type="match status" value="1"/>
</dbReference>
<dbReference type="Proteomes" id="UP000237040">
    <property type="component" value="Unassembled WGS sequence"/>
</dbReference>
<dbReference type="InterPro" id="IPR020592">
    <property type="entry name" value="Ribosomal_bS16_CS"/>
</dbReference>
<keyword evidence="1 3" id="KW-0689">Ribosomal protein</keyword>
<evidence type="ECO:0000256" key="3">
    <source>
        <dbReference type="HAMAP-Rule" id="MF_00385"/>
    </source>
</evidence>
<dbReference type="NCBIfam" id="TIGR00002">
    <property type="entry name" value="S16"/>
    <property type="match status" value="1"/>
</dbReference>
<name>A0A2J6WE07_9BACT</name>
<dbReference type="HAMAP" id="MF_00385">
    <property type="entry name" value="Ribosomal_bS16"/>
    <property type="match status" value="1"/>
</dbReference>
<dbReference type="InterPro" id="IPR000307">
    <property type="entry name" value="Ribosomal_bS16"/>
</dbReference>
<dbReference type="GO" id="GO:0003735">
    <property type="term" value="F:structural constituent of ribosome"/>
    <property type="evidence" value="ECO:0007669"/>
    <property type="project" value="InterPro"/>
</dbReference>
<evidence type="ECO:0000313" key="5">
    <source>
        <dbReference type="Proteomes" id="UP000237040"/>
    </source>
</evidence>
<evidence type="ECO:0000256" key="1">
    <source>
        <dbReference type="ARBA" id="ARBA00022980"/>
    </source>
</evidence>
<dbReference type="InterPro" id="IPR023803">
    <property type="entry name" value="Ribosomal_bS16_dom_sf"/>
</dbReference>
<evidence type="ECO:0000313" key="4">
    <source>
        <dbReference type="EMBL" id="PMP67139.1"/>
    </source>
</evidence>
<dbReference type="PANTHER" id="PTHR12919">
    <property type="entry name" value="30S RIBOSOMAL PROTEIN S16"/>
    <property type="match status" value="1"/>
</dbReference>
<sequence>MATKIKLARVGAPHRAFYRVIVSDSRFATDSKVIEIIGHWNPVVEPEELVFNKEKVLDWLKKGAQPTESVINLLKRAKIWEEYLKLKGGK</sequence>
<dbReference type="AlphaFoldDB" id="A0A2J6WE07"/>